<keyword evidence="4 6" id="KW-0472">Membrane</keyword>
<accession>A0A0D2HW18</accession>
<comment type="subcellular location">
    <subcellularLocation>
        <location evidence="1">Membrane</location>
        <topology evidence="1">Multi-pass membrane protein</topology>
    </subcellularLocation>
</comment>
<dbReference type="Pfam" id="PF07690">
    <property type="entry name" value="MFS_1"/>
    <property type="match status" value="1"/>
</dbReference>
<name>A0A0D2HW18_CLAB1</name>
<keyword evidence="3 6" id="KW-1133">Transmembrane helix</keyword>
<feature type="region of interest" description="Disordered" evidence="5">
    <location>
        <begin position="90"/>
        <end position="111"/>
    </location>
</feature>
<dbReference type="OrthoDB" id="3936150at2759"/>
<evidence type="ECO:0000256" key="1">
    <source>
        <dbReference type="ARBA" id="ARBA00004141"/>
    </source>
</evidence>
<evidence type="ECO:0000256" key="5">
    <source>
        <dbReference type="SAM" id="MobiDB-lite"/>
    </source>
</evidence>
<dbReference type="Proteomes" id="UP000053789">
    <property type="component" value="Unassembled WGS sequence"/>
</dbReference>
<dbReference type="InterPro" id="IPR011701">
    <property type="entry name" value="MFS"/>
</dbReference>
<dbReference type="HOGENOM" id="CLU_008455_8_4_1"/>
<feature type="transmembrane region" description="Helical" evidence="6">
    <location>
        <begin position="280"/>
        <end position="301"/>
    </location>
</feature>
<dbReference type="GeneID" id="27703754"/>
<dbReference type="Gene3D" id="1.20.1720.10">
    <property type="entry name" value="Multidrug resistance protein D"/>
    <property type="match status" value="1"/>
</dbReference>
<dbReference type="PANTHER" id="PTHR23502">
    <property type="entry name" value="MAJOR FACILITATOR SUPERFAMILY"/>
    <property type="match status" value="1"/>
</dbReference>
<dbReference type="PANTHER" id="PTHR23502:SF151">
    <property type="entry name" value="MAJOR FACILITATOR SUPERFAMILY (MFS) PROFILE DOMAIN-CONTAINING PROTEIN"/>
    <property type="match status" value="1"/>
</dbReference>
<dbReference type="InterPro" id="IPR036259">
    <property type="entry name" value="MFS_trans_sf"/>
</dbReference>
<dbReference type="VEuPathDB" id="FungiDB:Z519_10826"/>
<keyword evidence="8" id="KW-1185">Reference proteome</keyword>
<proteinExistence type="predicted"/>
<evidence type="ECO:0000256" key="3">
    <source>
        <dbReference type="ARBA" id="ARBA00022989"/>
    </source>
</evidence>
<evidence type="ECO:0000256" key="4">
    <source>
        <dbReference type="ARBA" id="ARBA00023136"/>
    </source>
</evidence>
<dbReference type="RefSeq" id="XP_016615448.1">
    <property type="nucleotide sequence ID" value="XM_016768541.1"/>
</dbReference>
<evidence type="ECO:0000256" key="2">
    <source>
        <dbReference type="ARBA" id="ARBA00022692"/>
    </source>
</evidence>
<sequence length="315" mass="34644">MNHYELLLGLRAIQSLSASAAYAISFGVVADVCVPSERGRMLGPVSIALNLGACIGPVLGNGKKRASLQKWERTWLRIVMWLTTFDLPGKPGRRAPGTDQGLSEGGLEKEETSASPKLLSRLQVGNPLTCLGIIFHLDTFFVLWMHGSFYTVDFSLVAALPDIYKQIYHFNELQIGLRFERVSGQARPSPRQRLAVARFHVRPHWIRLGCTLSCPRINLADMQFMQGFWGTCFYTIYNTFLVDVFPQSPSTAAAASITRCAIAAAGVAVLQPQLDATGRGWYFTVLGLWSGSFGGAVLWCIKKEQRDGLEKAATG</sequence>
<dbReference type="GO" id="GO:0022857">
    <property type="term" value="F:transmembrane transporter activity"/>
    <property type="evidence" value="ECO:0007669"/>
    <property type="project" value="InterPro"/>
</dbReference>
<evidence type="ECO:0000313" key="8">
    <source>
        <dbReference type="Proteomes" id="UP000053789"/>
    </source>
</evidence>
<evidence type="ECO:0008006" key="9">
    <source>
        <dbReference type="Google" id="ProtNLM"/>
    </source>
</evidence>
<dbReference type="GO" id="GO:0005886">
    <property type="term" value="C:plasma membrane"/>
    <property type="evidence" value="ECO:0007669"/>
    <property type="project" value="TreeGrafter"/>
</dbReference>
<organism evidence="7 8">
    <name type="scientific">Cladophialophora bantiana (strain ATCC 10958 / CBS 173.52 / CDC B-1940 / NIH 8579)</name>
    <name type="common">Xylohypha bantiana</name>
    <dbReference type="NCBI Taxonomy" id="1442370"/>
    <lineage>
        <taxon>Eukaryota</taxon>
        <taxon>Fungi</taxon>
        <taxon>Dikarya</taxon>
        <taxon>Ascomycota</taxon>
        <taxon>Pezizomycotina</taxon>
        <taxon>Eurotiomycetes</taxon>
        <taxon>Chaetothyriomycetidae</taxon>
        <taxon>Chaetothyriales</taxon>
        <taxon>Herpotrichiellaceae</taxon>
        <taxon>Cladophialophora</taxon>
    </lineage>
</organism>
<gene>
    <name evidence="7" type="ORF">Z519_10826</name>
</gene>
<evidence type="ECO:0000313" key="7">
    <source>
        <dbReference type="EMBL" id="KIW88779.1"/>
    </source>
</evidence>
<evidence type="ECO:0000256" key="6">
    <source>
        <dbReference type="SAM" id="Phobius"/>
    </source>
</evidence>
<reference evidence="7" key="1">
    <citation type="submission" date="2015-01" db="EMBL/GenBank/DDBJ databases">
        <title>The Genome Sequence of Cladophialophora bantiana CBS 173.52.</title>
        <authorList>
            <consortium name="The Broad Institute Genomics Platform"/>
            <person name="Cuomo C."/>
            <person name="de Hoog S."/>
            <person name="Gorbushina A."/>
            <person name="Stielow B."/>
            <person name="Teixiera M."/>
            <person name="Abouelleil A."/>
            <person name="Chapman S.B."/>
            <person name="Priest M."/>
            <person name="Young S.K."/>
            <person name="Wortman J."/>
            <person name="Nusbaum C."/>
            <person name="Birren B."/>
        </authorList>
    </citation>
    <scope>NUCLEOTIDE SEQUENCE [LARGE SCALE GENOMIC DNA]</scope>
    <source>
        <strain evidence="7">CBS 173.52</strain>
    </source>
</reference>
<dbReference type="EMBL" id="KN846998">
    <property type="protein sequence ID" value="KIW88779.1"/>
    <property type="molecule type" value="Genomic_DNA"/>
</dbReference>
<dbReference type="AlphaFoldDB" id="A0A0D2HW18"/>
<dbReference type="SUPFAM" id="SSF103473">
    <property type="entry name" value="MFS general substrate transporter"/>
    <property type="match status" value="1"/>
</dbReference>
<keyword evidence="2 6" id="KW-0812">Transmembrane</keyword>
<protein>
    <recommendedName>
        <fullName evidence="9">Major facilitator superfamily (MFS) profile domain-containing protein</fullName>
    </recommendedName>
</protein>